<dbReference type="Proteomes" id="UP001156140">
    <property type="component" value="Unassembled WGS sequence"/>
</dbReference>
<organism evidence="2 3">
    <name type="scientific">Paradevosia shaoguanensis</name>
    <dbReference type="NCBI Taxonomy" id="1335043"/>
    <lineage>
        <taxon>Bacteria</taxon>
        <taxon>Pseudomonadati</taxon>
        <taxon>Pseudomonadota</taxon>
        <taxon>Alphaproteobacteria</taxon>
        <taxon>Hyphomicrobiales</taxon>
        <taxon>Devosiaceae</taxon>
        <taxon>Paradevosia</taxon>
    </lineage>
</organism>
<dbReference type="EMBL" id="JALAZD010000004">
    <property type="protein sequence ID" value="MCI0129097.1"/>
    <property type="molecule type" value="Genomic_DNA"/>
</dbReference>
<evidence type="ECO:0000313" key="3">
    <source>
        <dbReference type="Proteomes" id="UP001156140"/>
    </source>
</evidence>
<dbReference type="AlphaFoldDB" id="A0AA41QQE0"/>
<accession>A0AA41QQE0</accession>
<name>A0AA41QQE0_9HYPH</name>
<feature type="domain" description="DUF6950" evidence="1">
    <location>
        <begin position="12"/>
        <end position="147"/>
    </location>
</feature>
<proteinExistence type="predicted"/>
<comment type="caution">
    <text evidence="2">The sequence shown here is derived from an EMBL/GenBank/DDBJ whole genome shotgun (WGS) entry which is preliminary data.</text>
</comment>
<evidence type="ECO:0000313" key="2">
    <source>
        <dbReference type="EMBL" id="MCI0129097.1"/>
    </source>
</evidence>
<evidence type="ECO:0000259" key="1">
    <source>
        <dbReference type="Pfam" id="PF22262"/>
    </source>
</evidence>
<dbReference type="InterPro" id="IPR053802">
    <property type="entry name" value="DUF6950"/>
</dbReference>
<protein>
    <recommendedName>
        <fullName evidence="1">DUF6950 domain-containing protein</fullName>
    </recommendedName>
</protein>
<sequence length="150" mass="15945">MTAWTPPTIPARLPGWELAYVATIERQAQEPFAWGQADCLRSAAELCLAMTGVDPMAGLPDYATADEADALLASLGFSDLKQALQSVFRRIPKAHARRGDVGLVESVLEDRRILSTVIIMGEISIGKAVTGGAIHVPTSSLLAAFAVGER</sequence>
<gene>
    <name evidence="2" type="ORF">ML536_19870</name>
</gene>
<dbReference type="RefSeq" id="WP_281737063.1">
    <property type="nucleotide sequence ID" value="NZ_JAKETQ010000004.1"/>
</dbReference>
<reference evidence="2" key="1">
    <citation type="submission" date="2022-03" db="EMBL/GenBank/DDBJ databases">
        <title>The complete genome sequence of a Methyloterrigena soli.</title>
        <authorList>
            <person name="Zi Z."/>
        </authorList>
    </citation>
    <scope>NUCLEOTIDE SEQUENCE</scope>
    <source>
        <strain evidence="2">M48</strain>
    </source>
</reference>
<dbReference type="Pfam" id="PF22262">
    <property type="entry name" value="DUF6950"/>
    <property type="match status" value="1"/>
</dbReference>
<keyword evidence="3" id="KW-1185">Reference proteome</keyword>